<organism evidence="9 10">
    <name type="scientific">Runella defluvii</name>
    <dbReference type="NCBI Taxonomy" id="370973"/>
    <lineage>
        <taxon>Bacteria</taxon>
        <taxon>Pseudomonadati</taxon>
        <taxon>Bacteroidota</taxon>
        <taxon>Cytophagia</taxon>
        <taxon>Cytophagales</taxon>
        <taxon>Spirosomataceae</taxon>
        <taxon>Runella</taxon>
    </lineage>
</organism>
<keyword evidence="10" id="KW-1185">Reference proteome</keyword>
<dbReference type="InterPro" id="IPR038139">
    <property type="entry name" value="NlpE_C_sf"/>
</dbReference>
<dbReference type="SUPFAM" id="SSF50182">
    <property type="entry name" value="Sm-like ribonucleoproteins"/>
    <property type="match status" value="1"/>
</dbReference>
<gene>
    <name evidence="9" type="ORF">FHS57_002836</name>
</gene>
<feature type="domain" description="Mechanosensitive ion channel MscS" evidence="7">
    <location>
        <begin position="192"/>
        <end position="258"/>
    </location>
</feature>
<accession>A0A7W6EQN4</accession>
<dbReference type="SUPFAM" id="SSF82861">
    <property type="entry name" value="Mechanosensitive channel protein MscS (YggB), transmembrane region"/>
    <property type="match status" value="1"/>
</dbReference>
<dbReference type="InterPro" id="IPR011014">
    <property type="entry name" value="MscS_channel_TM-2"/>
</dbReference>
<dbReference type="GO" id="GO:0008381">
    <property type="term" value="F:mechanosensitive monoatomic ion channel activity"/>
    <property type="evidence" value="ECO:0007669"/>
    <property type="project" value="InterPro"/>
</dbReference>
<comment type="subcellular location">
    <subcellularLocation>
        <location evidence="1">Membrane</location>
        <topology evidence="1">Multi-pass membrane protein</topology>
    </subcellularLocation>
</comment>
<dbReference type="Pfam" id="PF00924">
    <property type="entry name" value="MS_channel_2nd"/>
    <property type="match status" value="1"/>
</dbReference>
<evidence type="ECO:0000256" key="2">
    <source>
        <dbReference type="ARBA" id="ARBA00008017"/>
    </source>
</evidence>
<dbReference type="Proteomes" id="UP000541352">
    <property type="component" value="Unassembled WGS sequence"/>
</dbReference>
<dbReference type="Pfam" id="PF17185">
    <property type="entry name" value="NlpE_C"/>
    <property type="match status" value="1"/>
</dbReference>
<comment type="similarity">
    <text evidence="2">Belongs to the MscS (TC 1.A.23) family.</text>
</comment>
<evidence type="ECO:0000313" key="10">
    <source>
        <dbReference type="Proteomes" id="UP000541352"/>
    </source>
</evidence>
<dbReference type="Gene3D" id="2.40.50.540">
    <property type="match status" value="1"/>
</dbReference>
<keyword evidence="4 6" id="KW-1133">Transmembrane helix</keyword>
<dbReference type="RefSeq" id="WP_221225630.1">
    <property type="nucleotide sequence ID" value="NZ_JACIBY010000005.1"/>
</dbReference>
<evidence type="ECO:0000256" key="5">
    <source>
        <dbReference type="ARBA" id="ARBA00023136"/>
    </source>
</evidence>
<dbReference type="AlphaFoldDB" id="A0A7W6EQN4"/>
<dbReference type="PANTHER" id="PTHR30221">
    <property type="entry name" value="SMALL-CONDUCTANCE MECHANOSENSITIVE CHANNEL"/>
    <property type="match status" value="1"/>
</dbReference>
<protein>
    <submittedName>
        <fullName evidence="9">Small conductance mechanosensitive channel</fullName>
    </submittedName>
</protein>
<name>A0A7W6EQN4_9BACT</name>
<dbReference type="GO" id="GO:0016020">
    <property type="term" value="C:membrane"/>
    <property type="evidence" value="ECO:0007669"/>
    <property type="project" value="UniProtKB-SubCell"/>
</dbReference>
<proteinExistence type="inferred from homology"/>
<dbReference type="InterPro" id="IPR010920">
    <property type="entry name" value="LSM_dom_sf"/>
</dbReference>
<dbReference type="EMBL" id="JACIBY010000005">
    <property type="protein sequence ID" value="MBB3838830.1"/>
    <property type="molecule type" value="Genomic_DNA"/>
</dbReference>
<dbReference type="PANTHER" id="PTHR30221:SF1">
    <property type="entry name" value="SMALL-CONDUCTANCE MECHANOSENSITIVE CHANNEL"/>
    <property type="match status" value="1"/>
</dbReference>
<feature type="transmembrane region" description="Helical" evidence="6">
    <location>
        <begin position="175"/>
        <end position="204"/>
    </location>
</feature>
<evidence type="ECO:0000256" key="1">
    <source>
        <dbReference type="ARBA" id="ARBA00004141"/>
    </source>
</evidence>
<evidence type="ECO:0000256" key="4">
    <source>
        <dbReference type="ARBA" id="ARBA00022989"/>
    </source>
</evidence>
<dbReference type="InterPro" id="IPR033450">
    <property type="entry name" value="NlpE_C"/>
</dbReference>
<evidence type="ECO:0000256" key="6">
    <source>
        <dbReference type="SAM" id="Phobius"/>
    </source>
</evidence>
<evidence type="ECO:0000313" key="9">
    <source>
        <dbReference type="EMBL" id="MBB3838830.1"/>
    </source>
</evidence>
<dbReference type="InterPro" id="IPR023408">
    <property type="entry name" value="MscS_beta-dom_sf"/>
</dbReference>
<dbReference type="InterPro" id="IPR006685">
    <property type="entry name" value="MscS_channel_2nd"/>
</dbReference>
<evidence type="ECO:0000259" key="7">
    <source>
        <dbReference type="Pfam" id="PF00924"/>
    </source>
</evidence>
<evidence type="ECO:0000256" key="3">
    <source>
        <dbReference type="ARBA" id="ARBA00022692"/>
    </source>
</evidence>
<feature type="transmembrane region" description="Helical" evidence="6">
    <location>
        <begin position="104"/>
        <end position="125"/>
    </location>
</feature>
<keyword evidence="5 6" id="KW-0472">Membrane</keyword>
<dbReference type="InterPro" id="IPR045275">
    <property type="entry name" value="MscS_archaea/bacteria_type"/>
</dbReference>
<sequence>MRGMFSQLNNTATISDCKTGKIVHVLPQKAYKDLMEAYQEVKQTGENRMYVEIQGYFNDNRSEKLIVEELRFYENTSVCPSVAKSYIARMKADFVEYGEMTVGWGIKLGIATLILILGFGLINFLDKPLKSFIDKRSTIDPSVKSFLKSLLFISLRITLIMIAGGFLGIRVTGIVALFSAATLAIGFALQGSLSNFAGGFIILLMKQFKVGEKITAQGYTGQVRDILMFNTVLDTGDGRRVMIPNGPLLNSTIINHTRAGYEKRVLKIFTTSDVDTEHLKAIILDQMGTLNDETLKLAPDVKVTDWNGDRLEITLSYQTPAALSGGVYEKVIQQMNNRLRAEGIKLYPSMATT</sequence>
<reference evidence="9 10" key="1">
    <citation type="submission" date="2020-08" db="EMBL/GenBank/DDBJ databases">
        <title>Genomic Encyclopedia of Type Strains, Phase IV (KMG-IV): sequencing the most valuable type-strain genomes for metagenomic binning, comparative biology and taxonomic classification.</title>
        <authorList>
            <person name="Goeker M."/>
        </authorList>
    </citation>
    <scope>NUCLEOTIDE SEQUENCE [LARGE SCALE GENOMIC DNA]</scope>
    <source>
        <strain evidence="9 10">DSM 17976</strain>
    </source>
</reference>
<evidence type="ECO:0000259" key="8">
    <source>
        <dbReference type="Pfam" id="PF17185"/>
    </source>
</evidence>
<keyword evidence="3 6" id="KW-0812">Transmembrane</keyword>
<dbReference type="Gene3D" id="1.10.287.1260">
    <property type="match status" value="1"/>
</dbReference>
<feature type="transmembrane region" description="Helical" evidence="6">
    <location>
        <begin position="146"/>
        <end position="169"/>
    </location>
</feature>
<feature type="domain" description="NlpE C-terminal OB" evidence="8">
    <location>
        <begin position="1"/>
        <end position="62"/>
    </location>
</feature>
<comment type="caution">
    <text evidence="9">The sequence shown here is derived from an EMBL/GenBank/DDBJ whole genome shotgun (WGS) entry which is preliminary data.</text>
</comment>
<dbReference type="Gene3D" id="2.30.30.60">
    <property type="match status" value="1"/>
</dbReference>